<dbReference type="Proteomes" id="UP000094463">
    <property type="component" value="Chromosome"/>
</dbReference>
<dbReference type="STRING" id="632773.BBEV_1521"/>
<dbReference type="InterPro" id="IPR008257">
    <property type="entry name" value="Pept_M19"/>
</dbReference>
<dbReference type="PANTHER" id="PTHR10443:SF12">
    <property type="entry name" value="DIPEPTIDASE"/>
    <property type="match status" value="1"/>
</dbReference>
<dbReference type="Gene3D" id="3.20.20.140">
    <property type="entry name" value="Metal-dependent hydrolases"/>
    <property type="match status" value="1"/>
</dbReference>
<organism evidence="1 2">
    <name type="scientific">Salisediminibacterium beveridgei</name>
    <dbReference type="NCBI Taxonomy" id="632773"/>
    <lineage>
        <taxon>Bacteria</taxon>
        <taxon>Bacillati</taxon>
        <taxon>Bacillota</taxon>
        <taxon>Bacilli</taxon>
        <taxon>Bacillales</taxon>
        <taxon>Bacillaceae</taxon>
        <taxon>Salisediminibacterium</taxon>
    </lineage>
</organism>
<dbReference type="KEGG" id="bbev:BBEV_1521"/>
<dbReference type="RefSeq" id="WP_069364922.1">
    <property type="nucleotide sequence ID" value="NZ_CP012502.1"/>
</dbReference>
<dbReference type="InterPro" id="IPR032466">
    <property type="entry name" value="Metal_Hydrolase"/>
</dbReference>
<proteinExistence type="predicted"/>
<dbReference type="AlphaFoldDB" id="A0A1D7QV40"/>
<dbReference type="GO" id="GO:0006508">
    <property type="term" value="P:proteolysis"/>
    <property type="evidence" value="ECO:0007669"/>
    <property type="project" value="InterPro"/>
</dbReference>
<evidence type="ECO:0000313" key="2">
    <source>
        <dbReference type="Proteomes" id="UP000094463"/>
    </source>
</evidence>
<accession>A0A1D7QV40</accession>
<dbReference type="PATRIC" id="fig|632773.3.peg.1600"/>
<dbReference type="PANTHER" id="PTHR10443">
    <property type="entry name" value="MICROSOMAL DIPEPTIDASE"/>
    <property type="match status" value="1"/>
</dbReference>
<dbReference type="SUPFAM" id="SSF51556">
    <property type="entry name" value="Metallo-dependent hydrolases"/>
    <property type="match status" value="1"/>
</dbReference>
<keyword evidence="2" id="KW-1185">Reference proteome</keyword>
<reference evidence="1 2" key="1">
    <citation type="submission" date="2015-08" db="EMBL/GenBank/DDBJ databases">
        <title>The complete genome sequence of Bacillus beveridgei MLTeJB.</title>
        <authorList>
            <person name="Hanson T.E."/>
            <person name="Mesa C."/>
            <person name="Basesman S.M."/>
            <person name="Oremland R.S."/>
        </authorList>
    </citation>
    <scope>NUCLEOTIDE SEQUENCE [LARGE SCALE GENOMIC DNA]</scope>
    <source>
        <strain evidence="1 2">MLTeJB</strain>
    </source>
</reference>
<dbReference type="EMBL" id="CP012502">
    <property type="protein sequence ID" value="AOM82884.1"/>
    <property type="molecule type" value="Genomic_DNA"/>
</dbReference>
<protein>
    <submittedName>
        <fullName evidence="1">Dipeptidase</fullName>
    </submittedName>
</protein>
<dbReference type="CDD" id="cd01301">
    <property type="entry name" value="rDP_like"/>
    <property type="match status" value="1"/>
</dbReference>
<dbReference type="PROSITE" id="PS51365">
    <property type="entry name" value="RENAL_DIPEPTIDASE_2"/>
    <property type="match status" value="1"/>
</dbReference>
<gene>
    <name evidence="1" type="ORF">BBEV_1521</name>
</gene>
<sequence>MKIYDLHCDALLKLYENPELDFSISSELEVNIQRLIAGEVKVQFFAIFLEPDTPSDNLFDAALKQVDLFHRKILDKHPQFVKITDWEQLNHLAPGEIGAVLTLEGADAFGNDIAKWRLLHDLGVLSLGVTWNQANLCCDGIGESRGGGLTELGFEVVRFNNDRGILTDVSHISLAGFDNVLDVADYPIATHSNAMSKCGHRRNLNDRQIKRLIERQGIIGVVFNPPFIGENENMASIAELMTHIDYIYSMGGGNCISLGSDFDGISSYVKDLSHAGEYQNLIQALLQRYEIEVVEGFAWKNAHRYLSGITT</sequence>
<evidence type="ECO:0000313" key="1">
    <source>
        <dbReference type="EMBL" id="AOM82884.1"/>
    </source>
</evidence>
<dbReference type="Pfam" id="PF01244">
    <property type="entry name" value="Peptidase_M19"/>
    <property type="match status" value="1"/>
</dbReference>
<dbReference type="OrthoDB" id="9804920at2"/>
<name>A0A1D7QV40_9BACI</name>
<dbReference type="GO" id="GO:0070573">
    <property type="term" value="F:metallodipeptidase activity"/>
    <property type="evidence" value="ECO:0007669"/>
    <property type="project" value="InterPro"/>
</dbReference>